<feature type="region of interest" description="Disordered" evidence="10">
    <location>
        <begin position="1"/>
        <end position="55"/>
    </location>
</feature>
<evidence type="ECO:0000256" key="2">
    <source>
        <dbReference type="ARBA" id="ARBA00007228"/>
    </source>
</evidence>
<feature type="compositionally biased region" description="Basic and acidic residues" evidence="10">
    <location>
        <begin position="1"/>
        <end position="39"/>
    </location>
</feature>
<keyword evidence="13" id="KW-1185">Reference proteome</keyword>
<evidence type="ECO:0000256" key="10">
    <source>
        <dbReference type="SAM" id="MobiDB-lite"/>
    </source>
</evidence>
<dbReference type="GO" id="GO:0003723">
    <property type="term" value="F:RNA binding"/>
    <property type="evidence" value="ECO:0007669"/>
    <property type="project" value="InterPro"/>
</dbReference>
<name>A0A6A5RR66_9PLEO</name>
<evidence type="ECO:0000256" key="5">
    <source>
        <dbReference type="ARBA" id="ARBA00022679"/>
    </source>
</evidence>
<dbReference type="SUPFAM" id="SSF55315">
    <property type="entry name" value="L30e-like"/>
    <property type="match status" value="1"/>
</dbReference>
<keyword evidence="7" id="KW-0809">Transit peptide</keyword>
<dbReference type="AlphaFoldDB" id="A0A6A5RR66"/>
<keyword evidence="6" id="KW-0949">S-adenosyl-L-methionine</keyword>
<accession>A0A6A5RR66</accession>
<evidence type="ECO:0000259" key="11">
    <source>
        <dbReference type="SMART" id="SM00967"/>
    </source>
</evidence>
<dbReference type="OrthoDB" id="270651at2759"/>
<evidence type="ECO:0000256" key="4">
    <source>
        <dbReference type="ARBA" id="ARBA00022603"/>
    </source>
</evidence>
<protein>
    <recommendedName>
        <fullName evidence="9">rRNA methyltransferase 1, mitochondrial</fullName>
    </recommendedName>
</protein>
<dbReference type="EMBL" id="ML978964">
    <property type="protein sequence ID" value="KAF1929943.1"/>
    <property type="molecule type" value="Genomic_DNA"/>
</dbReference>
<dbReference type="PANTHER" id="PTHR46103:SF1">
    <property type="entry name" value="RRNA METHYLTRANSFERASE 1, MITOCHONDRIAL"/>
    <property type="match status" value="1"/>
</dbReference>
<dbReference type="SUPFAM" id="SSF75217">
    <property type="entry name" value="alpha/beta knot"/>
    <property type="match status" value="1"/>
</dbReference>
<dbReference type="InterPro" id="IPR047182">
    <property type="entry name" value="MRM1"/>
</dbReference>
<dbReference type="Proteomes" id="UP000800082">
    <property type="component" value="Unassembled WGS sequence"/>
</dbReference>
<dbReference type="Pfam" id="PF00588">
    <property type="entry name" value="SpoU_methylase"/>
    <property type="match status" value="1"/>
</dbReference>
<evidence type="ECO:0000256" key="7">
    <source>
        <dbReference type="ARBA" id="ARBA00022946"/>
    </source>
</evidence>
<feature type="domain" description="RNA 2-O ribose methyltransferase substrate binding" evidence="11">
    <location>
        <begin position="65"/>
        <end position="144"/>
    </location>
</feature>
<dbReference type="InterPro" id="IPR029028">
    <property type="entry name" value="Alpha/beta_knot_MTases"/>
</dbReference>
<dbReference type="RefSeq" id="XP_033450191.1">
    <property type="nucleotide sequence ID" value="XM_033595654.1"/>
</dbReference>
<keyword evidence="5" id="KW-0808">Transferase</keyword>
<evidence type="ECO:0000256" key="6">
    <source>
        <dbReference type="ARBA" id="ARBA00022691"/>
    </source>
</evidence>
<comment type="subcellular location">
    <subcellularLocation>
        <location evidence="1">Mitochondrion</location>
    </subcellularLocation>
</comment>
<evidence type="ECO:0000313" key="12">
    <source>
        <dbReference type="EMBL" id="KAF1929943.1"/>
    </source>
</evidence>
<reference evidence="12" key="1">
    <citation type="journal article" date="2020" name="Stud. Mycol.">
        <title>101 Dothideomycetes genomes: a test case for predicting lifestyles and emergence of pathogens.</title>
        <authorList>
            <person name="Haridas S."/>
            <person name="Albert R."/>
            <person name="Binder M."/>
            <person name="Bloem J."/>
            <person name="Labutti K."/>
            <person name="Salamov A."/>
            <person name="Andreopoulos B."/>
            <person name="Baker S."/>
            <person name="Barry K."/>
            <person name="Bills G."/>
            <person name="Bluhm B."/>
            <person name="Cannon C."/>
            <person name="Castanera R."/>
            <person name="Culley D."/>
            <person name="Daum C."/>
            <person name="Ezra D."/>
            <person name="Gonzalez J."/>
            <person name="Henrissat B."/>
            <person name="Kuo A."/>
            <person name="Liang C."/>
            <person name="Lipzen A."/>
            <person name="Lutzoni F."/>
            <person name="Magnuson J."/>
            <person name="Mondo S."/>
            <person name="Nolan M."/>
            <person name="Ohm R."/>
            <person name="Pangilinan J."/>
            <person name="Park H.-J."/>
            <person name="Ramirez L."/>
            <person name="Alfaro M."/>
            <person name="Sun H."/>
            <person name="Tritt A."/>
            <person name="Yoshinaga Y."/>
            <person name="Zwiers L.-H."/>
            <person name="Turgeon B."/>
            <person name="Goodwin S."/>
            <person name="Spatafora J."/>
            <person name="Crous P."/>
            <person name="Grigoriev I."/>
        </authorList>
    </citation>
    <scope>NUCLEOTIDE SEQUENCE</scope>
    <source>
        <strain evidence="12">CBS 183.55</strain>
    </source>
</reference>
<comment type="similarity">
    <text evidence="2">Belongs to the class IV-like SAM-binding methyltransferase superfamily. RNA methyltransferase TrmH family.</text>
</comment>
<dbReference type="CDD" id="cd18105">
    <property type="entry name" value="SpoU-like_MRM1"/>
    <property type="match status" value="1"/>
</dbReference>
<evidence type="ECO:0000256" key="1">
    <source>
        <dbReference type="ARBA" id="ARBA00004173"/>
    </source>
</evidence>
<dbReference type="InterPro" id="IPR047261">
    <property type="entry name" value="MRM1_MeTrfase_dom"/>
</dbReference>
<dbReference type="Gene3D" id="3.40.1280.10">
    <property type="match status" value="1"/>
</dbReference>
<dbReference type="InterPro" id="IPR029064">
    <property type="entry name" value="Ribosomal_eL30-like_sf"/>
</dbReference>
<evidence type="ECO:0000256" key="8">
    <source>
        <dbReference type="ARBA" id="ARBA00023128"/>
    </source>
</evidence>
<dbReference type="Pfam" id="PF08032">
    <property type="entry name" value="SpoU_sub_bind"/>
    <property type="match status" value="1"/>
</dbReference>
<dbReference type="PANTHER" id="PTHR46103">
    <property type="entry name" value="RRNA METHYLTRANSFERASE 1, MITOCHONDRIAL"/>
    <property type="match status" value="1"/>
</dbReference>
<keyword evidence="3" id="KW-0698">rRNA processing</keyword>
<dbReference type="InterPro" id="IPR013123">
    <property type="entry name" value="SpoU_subst-bd"/>
</dbReference>
<dbReference type="GeneID" id="54353321"/>
<dbReference type="GO" id="GO:0016435">
    <property type="term" value="F:rRNA (guanine) methyltransferase activity"/>
    <property type="evidence" value="ECO:0007669"/>
    <property type="project" value="TreeGrafter"/>
</dbReference>
<sequence length="378" mass="41205">MDRVDRTGRRSEHTDGRSEHIDGRSEHIDGRSEHTDGPERSIPSRADPRDRAPDSLPFTTAASEFIYGYSSVLAAIRAQRRQFYKLYVNSRGLNRDILLARAKAADLRQITREVGDQYDRAFDKASSGRPHNGFILEASPLPVPPITELQECVKESGQFNVVLGPQTKEELAVNGSRTAYTSKSPSRFPLVLYLDGILDEGNLGAIARSAYFLGVDALVTPTRQSAPWSHIAVKASAGAAEAIPLFRVAEPADFLGRASRNGWRCYAAAAPAPRPKDEKESTTDIVYTQARSGKVLHAHTPVLEHPTILMLGAEGAGLRSSLLNLAHYNVGIRHGRNVDEVGVDSLNVSVAAGLLCHDILANKAASLERDPENVVFQL</sequence>
<organism evidence="12 13">
    <name type="scientific">Didymella exigua CBS 183.55</name>
    <dbReference type="NCBI Taxonomy" id="1150837"/>
    <lineage>
        <taxon>Eukaryota</taxon>
        <taxon>Fungi</taxon>
        <taxon>Dikarya</taxon>
        <taxon>Ascomycota</taxon>
        <taxon>Pezizomycotina</taxon>
        <taxon>Dothideomycetes</taxon>
        <taxon>Pleosporomycetidae</taxon>
        <taxon>Pleosporales</taxon>
        <taxon>Pleosporineae</taxon>
        <taxon>Didymellaceae</taxon>
        <taxon>Didymella</taxon>
    </lineage>
</organism>
<keyword evidence="4" id="KW-0489">Methyltransferase</keyword>
<keyword evidence="8" id="KW-0496">Mitochondrion</keyword>
<dbReference type="InterPro" id="IPR029026">
    <property type="entry name" value="tRNA_m1G_MTases_N"/>
</dbReference>
<dbReference type="InterPro" id="IPR001537">
    <property type="entry name" value="SpoU_MeTrfase"/>
</dbReference>
<dbReference type="GO" id="GO:0005739">
    <property type="term" value="C:mitochondrion"/>
    <property type="evidence" value="ECO:0007669"/>
    <property type="project" value="UniProtKB-SubCell"/>
</dbReference>
<evidence type="ECO:0000313" key="13">
    <source>
        <dbReference type="Proteomes" id="UP000800082"/>
    </source>
</evidence>
<dbReference type="SMART" id="SM00967">
    <property type="entry name" value="SpoU_sub_bind"/>
    <property type="match status" value="1"/>
</dbReference>
<gene>
    <name evidence="12" type="ORF">M421DRAFT_59064</name>
</gene>
<evidence type="ECO:0000256" key="9">
    <source>
        <dbReference type="ARBA" id="ARBA00034881"/>
    </source>
</evidence>
<evidence type="ECO:0000256" key="3">
    <source>
        <dbReference type="ARBA" id="ARBA00022552"/>
    </source>
</evidence>
<proteinExistence type="inferred from homology"/>
<dbReference type="Gene3D" id="3.30.1330.30">
    <property type="match status" value="1"/>
</dbReference>